<evidence type="ECO:0000313" key="2">
    <source>
        <dbReference type="Proteomes" id="UP000016922"/>
    </source>
</evidence>
<evidence type="ECO:0000313" key="1">
    <source>
        <dbReference type="EMBL" id="EPE26275.1"/>
    </source>
</evidence>
<dbReference type="AlphaFoldDB" id="S3CKM4"/>
<sequence>MGNCCSSRKPLPADHSFDQFDPNGLYMCLFHPENGSPEYRALYLHKGYHQGEKYVLDLCKSGNTWGYNETVITSKSLLVALKLAIIPLHNHQNVVNTVRQIYNQQGGGALSQYWVGQALSELMRVGIINTSSEELSHMQEEAYKLSEKAVGGSKCVVDIGRHCRQ</sequence>
<protein>
    <submittedName>
        <fullName evidence="1">Uncharacterized protein</fullName>
    </submittedName>
</protein>
<dbReference type="HOGENOM" id="CLU_1610903_0_0_1"/>
<accession>S3CKM4</accession>
<proteinExistence type="predicted"/>
<dbReference type="OrthoDB" id="3016366at2759"/>
<dbReference type="EMBL" id="KE145371">
    <property type="protein sequence ID" value="EPE26275.1"/>
    <property type="molecule type" value="Genomic_DNA"/>
</dbReference>
<keyword evidence="2" id="KW-1185">Reference proteome</keyword>
<organism evidence="1 2">
    <name type="scientific">Glarea lozoyensis (strain ATCC 20868 / MF5171)</name>
    <dbReference type="NCBI Taxonomy" id="1116229"/>
    <lineage>
        <taxon>Eukaryota</taxon>
        <taxon>Fungi</taxon>
        <taxon>Dikarya</taxon>
        <taxon>Ascomycota</taxon>
        <taxon>Pezizomycotina</taxon>
        <taxon>Leotiomycetes</taxon>
        <taxon>Helotiales</taxon>
        <taxon>Helotiaceae</taxon>
        <taxon>Glarea</taxon>
    </lineage>
</organism>
<name>S3CKM4_GLAL2</name>
<gene>
    <name evidence="1" type="ORF">GLAREA_02187</name>
</gene>
<dbReference type="RefSeq" id="XP_008087594.1">
    <property type="nucleotide sequence ID" value="XM_008089403.1"/>
</dbReference>
<dbReference type="GeneID" id="19461245"/>
<reference evidence="1 2" key="1">
    <citation type="journal article" date="2013" name="BMC Genomics">
        <title>Genomics-driven discovery of the pneumocandin biosynthetic gene cluster in the fungus Glarea lozoyensis.</title>
        <authorList>
            <person name="Chen L."/>
            <person name="Yue Q."/>
            <person name="Zhang X."/>
            <person name="Xiang M."/>
            <person name="Wang C."/>
            <person name="Li S."/>
            <person name="Che Y."/>
            <person name="Ortiz-Lopez F.J."/>
            <person name="Bills G.F."/>
            <person name="Liu X."/>
            <person name="An Z."/>
        </authorList>
    </citation>
    <scope>NUCLEOTIDE SEQUENCE [LARGE SCALE GENOMIC DNA]</scope>
    <source>
        <strain evidence="2">ATCC 20868 / MF5171</strain>
    </source>
</reference>
<dbReference type="KEGG" id="glz:GLAREA_02187"/>
<dbReference type="Proteomes" id="UP000016922">
    <property type="component" value="Unassembled WGS sequence"/>
</dbReference>